<name>A0ACB9PCT3_BAUVA</name>
<sequence length="154" mass="17889">MMDDTSYEVCPPEVELYSLATGFWKNITSVAPVCRMDFNCLEAPHACVNDIIHWGARRRINDCWYHFILSFDFGEVFGEMKLPHNFANASSHTITVIGGGKFLALYQKSYQPSISSRIWVMKDPGVRCLLLILRNLIWKYHFGEKCYRKLYVSH</sequence>
<protein>
    <submittedName>
        <fullName evidence="1">Uncharacterized protein</fullName>
    </submittedName>
</protein>
<keyword evidence="2" id="KW-1185">Reference proteome</keyword>
<accession>A0ACB9PCT3</accession>
<reference evidence="1 2" key="1">
    <citation type="journal article" date="2022" name="DNA Res.">
        <title>Chromosomal-level genome assembly of the orchid tree Bauhinia variegata (Leguminosae; Cercidoideae) supports the allotetraploid origin hypothesis of Bauhinia.</title>
        <authorList>
            <person name="Zhong Y."/>
            <person name="Chen Y."/>
            <person name="Zheng D."/>
            <person name="Pang J."/>
            <person name="Liu Y."/>
            <person name="Luo S."/>
            <person name="Meng S."/>
            <person name="Qian L."/>
            <person name="Wei D."/>
            <person name="Dai S."/>
            <person name="Zhou R."/>
        </authorList>
    </citation>
    <scope>NUCLEOTIDE SEQUENCE [LARGE SCALE GENOMIC DNA]</scope>
    <source>
        <strain evidence="1">BV-YZ2020</strain>
    </source>
</reference>
<gene>
    <name evidence="1" type="ORF">L6164_007343</name>
</gene>
<comment type="caution">
    <text evidence="1">The sequence shown here is derived from an EMBL/GenBank/DDBJ whole genome shotgun (WGS) entry which is preliminary data.</text>
</comment>
<proteinExistence type="predicted"/>
<evidence type="ECO:0000313" key="1">
    <source>
        <dbReference type="EMBL" id="KAI4346448.1"/>
    </source>
</evidence>
<dbReference type="Proteomes" id="UP000828941">
    <property type="component" value="Chromosome 4"/>
</dbReference>
<evidence type="ECO:0000313" key="2">
    <source>
        <dbReference type="Proteomes" id="UP000828941"/>
    </source>
</evidence>
<dbReference type="EMBL" id="CM039429">
    <property type="protein sequence ID" value="KAI4346448.1"/>
    <property type="molecule type" value="Genomic_DNA"/>
</dbReference>
<organism evidence="1 2">
    <name type="scientific">Bauhinia variegata</name>
    <name type="common">Purple orchid tree</name>
    <name type="synonym">Phanera variegata</name>
    <dbReference type="NCBI Taxonomy" id="167791"/>
    <lineage>
        <taxon>Eukaryota</taxon>
        <taxon>Viridiplantae</taxon>
        <taxon>Streptophyta</taxon>
        <taxon>Embryophyta</taxon>
        <taxon>Tracheophyta</taxon>
        <taxon>Spermatophyta</taxon>
        <taxon>Magnoliopsida</taxon>
        <taxon>eudicotyledons</taxon>
        <taxon>Gunneridae</taxon>
        <taxon>Pentapetalae</taxon>
        <taxon>rosids</taxon>
        <taxon>fabids</taxon>
        <taxon>Fabales</taxon>
        <taxon>Fabaceae</taxon>
        <taxon>Cercidoideae</taxon>
        <taxon>Cercideae</taxon>
        <taxon>Bauhiniinae</taxon>
        <taxon>Bauhinia</taxon>
    </lineage>
</organism>